<keyword evidence="2" id="KW-1133">Transmembrane helix</keyword>
<feature type="compositionally biased region" description="Low complexity" evidence="1">
    <location>
        <begin position="123"/>
        <end position="143"/>
    </location>
</feature>
<dbReference type="Pfam" id="PF14530">
    <property type="entry name" value="DUF4439"/>
    <property type="match status" value="1"/>
</dbReference>
<evidence type="ECO:0000256" key="2">
    <source>
        <dbReference type="SAM" id="Phobius"/>
    </source>
</evidence>
<keyword evidence="5" id="KW-1185">Reference proteome</keyword>
<evidence type="ECO:0000313" key="4">
    <source>
        <dbReference type="EMBL" id="GEP68539.1"/>
    </source>
</evidence>
<feature type="transmembrane region" description="Helical" evidence="2">
    <location>
        <begin position="27"/>
        <end position="45"/>
    </location>
</feature>
<comment type="caution">
    <text evidence="4">The sequence shown here is derived from an EMBL/GenBank/DDBJ whole genome shotgun (WGS) entry which is preliminary data.</text>
</comment>
<keyword evidence="2" id="KW-0472">Membrane</keyword>
<feature type="domain" description="DUF4439" evidence="3">
    <location>
        <begin position="249"/>
        <end position="374"/>
    </location>
</feature>
<accession>A0A512PBF4</accession>
<feature type="compositionally biased region" description="Low complexity" evidence="1">
    <location>
        <begin position="212"/>
        <end position="230"/>
    </location>
</feature>
<dbReference type="AlphaFoldDB" id="A0A512PBF4"/>
<protein>
    <recommendedName>
        <fullName evidence="3">DUF4439 domain-containing protein</fullName>
    </recommendedName>
</protein>
<organism evidence="4 5">
    <name type="scientific">Cellulomonas soli</name>
    <dbReference type="NCBI Taxonomy" id="931535"/>
    <lineage>
        <taxon>Bacteria</taxon>
        <taxon>Bacillati</taxon>
        <taxon>Actinomycetota</taxon>
        <taxon>Actinomycetes</taxon>
        <taxon>Micrococcales</taxon>
        <taxon>Cellulomonadaceae</taxon>
        <taxon>Cellulomonas</taxon>
    </lineage>
</organism>
<keyword evidence="2" id="KW-0812">Transmembrane</keyword>
<evidence type="ECO:0000256" key="1">
    <source>
        <dbReference type="SAM" id="MobiDB-lite"/>
    </source>
</evidence>
<dbReference type="InterPro" id="IPR012347">
    <property type="entry name" value="Ferritin-like"/>
</dbReference>
<gene>
    <name evidence="4" type="ORF">CSO01_12540</name>
</gene>
<reference evidence="4 5" key="1">
    <citation type="submission" date="2019-07" db="EMBL/GenBank/DDBJ databases">
        <title>Whole genome shotgun sequence of Cellulomonas soli NBRC 109434.</title>
        <authorList>
            <person name="Hosoyama A."/>
            <person name="Uohara A."/>
            <person name="Ohji S."/>
            <person name="Ichikawa N."/>
        </authorList>
    </citation>
    <scope>NUCLEOTIDE SEQUENCE [LARGE SCALE GENOMIC DNA]</scope>
    <source>
        <strain evidence="4 5">NBRC 109434</strain>
    </source>
</reference>
<sequence length="380" mass="37699">MTAAPAGPARAPEPLVRRRMPARRLRFVAVVVALVPALVGCGVRLETPAPTAPAPDAVEQVRARTVDDALALVEAATSAHDATDATDQATAAGVDPVTLTAVLDDIVTFSTQHATELGGVYDSGLPDPSGSPTGPTPGTATSPAAAVTPVEVLALLARSAATALDDAGATKDGSLARLVASVGTARTGLAQRLSQVTGTPVPEQLPEPDPAGTPTATSSPAPSAGTTPTDEASGGDPSGLASSDLDTLVLAEDQAGYAFEVVAAVLSGDQRTQAQAAAATHRQVAEEWATLAGTTGTTSDPRRVAYAVPVGVDDPTVALGLARTVLTTLADTYATLTARAEAGTRGSLLDGLTTGTADAVTWGATAVAFPGMPELAPAAG</sequence>
<dbReference type="InterPro" id="IPR009078">
    <property type="entry name" value="Ferritin-like_SF"/>
</dbReference>
<evidence type="ECO:0000313" key="5">
    <source>
        <dbReference type="Proteomes" id="UP000321798"/>
    </source>
</evidence>
<dbReference type="EMBL" id="BKAL01000003">
    <property type="protein sequence ID" value="GEP68539.1"/>
    <property type="molecule type" value="Genomic_DNA"/>
</dbReference>
<evidence type="ECO:0000259" key="3">
    <source>
        <dbReference type="Pfam" id="PF14530"/>
    </source>
</evidence>
<dbReference type="RefSeq" id="WP_179561858.1">
    <property type="nucleotide sequence ID" value="NZ_BAABBJ010000009.1"/>
</dbReference>
<dbReference type="SUPFAM" id="SSF47240">
    <property type="entry name" value="Ferritin-like"/>
    <property type="match status" value="1"/>
</dbReference>
<dbReference type="InterPro" id="IPR029447">
    <property type="entry name" value="DUF4439"/>
</dbReference>
<feature type="region of interest" description="Disordered" evidence="1">
    <location>
        <begin position="193"/>
        <end position="241"/>
    </location>
</feature>
<proteinExistence type="predicted"/>
<dbReference type="Proteomes" id="UP000321798">
    <property type="component" value="Unassembled WGS sequence"/>
</dbReference>
<name>A0A512PBF4_9CELL</name>
<feature type="region of interest" description="Disordered" evidence="1">
    <location>
        <begin position="120"/>
        <end position="143"/>
    </location>
</feature>
<dbReference type="Gene3D" id="1.20.1260.10">
    <property type="match status" value="1"/>
</dbReference>